<evidence type="ECO:0000313" key="2">
    <source>
        <dbReference type="EMBL" id="ORZ18177.1"/>
    </source>
</evidence>
<comment type="caution">
    <text evidence="2">The sequence shown here is derived from an EMBL/GenBank/DDBJ whole genome shotgun (WGS) entry which is preliminary data.</text>
</comment>
<keyword evidence="1" id="KW-0812">Transmembrane</keyword>
<dbReference type="Pfam" id="PF06687">
    <property type="entry name" value="SUR7"/>
    <property type="match status" value="1"/>
</dbReference>
<gene>
    <name evidence="2" type="ORF">BCR42DRAFT_413294</name>
</gene>
<dbReference type="OrthoDB" id="2274012at2759"/>
<protein>
    <recommendedName>
        <fullName evidence="4">Actin cortical patch SUR7/pH-response regulator pali</fullName>
    </recommendedName>
</protein>
<name>A0A1X2IKW7_9FUNG</name>
<keyword evidence="3" id="KW-1185">Reference proteome</keyword>
<organism evidence="2 3">
    <name type="scientific">Absidia repens</name>
    <dbReference type="NCBI Taxonomy" id="90262"/>
    <lineage>
        <taxon>Eukaryota</taxon>
        <taxon>Fungi</taxon>
        <taxon>Fungi incertae sedis</taxon>
        <taxon>Mucoromycota</taxon>
        <taxon>Mucoromycotina</taxon>
        <taxon>Mucoromycetes</taxon>
        <taxon>Mucorales</taxon>
        <taxon>Cunninghamellaceae</taxon>
        <taxon>Absidia</taxon>
    </lineage>
</organism>
<feature type="transmembrane region" description="Helical" evidence="1">
    <location>
        <begin position="6"/>
        <end position="28"/>
    </location>
</feature>
<feature type="transmembrane region" description="Helical" evidence="1">
    <location>
        <begin position="136"/>
        <end position="159"/>
    </location>
</feature>
<dbReference type="Gene3D" id="1.20.140.150">
    <property type="match status" value="1"/>
</dbReference>
<keyword evidence="1" id="KW-1133">Transmembrane helix</keyword>
<proteinExistence type="predicted"/>
<keyword evidence="1" id="KW-0472">Membrane</keyword>
<dbReference type="AlphaFoldDB" id="A0A1X2IKW7"/>
<accession>A0A1X2IKW7</accession>
<feature type="transmembrane region" description="Helical" evidence="1">
    <location>
        <begin position="103"/>
        <end position="124"/>
    </location>
</feature>
<feature type="transmembrane region" description="Helical" evidence="1">
    <location>
        <begin position="180"/>
        <end position="203"/>
    </location>
</feature>
<evidence type="ECO:0000313" key="3">
    <source>
        <dbReference type="Proteomes" id="UP000193560"/>
    </source>
</evidence>
<dbReference type="EMBL" id="MCGE01000009">
    <property type="protein sequence ID" value="ORZ18177.1"/>
    <property type="molecule type" value="Genomic_DNA"/>
</dbReference>
<dbReference type="GO" id="GO:0005886">
    <property type="term" value="C:plasma membrane"/>
    <property type="evidence" value="ECO:0007669"/>
    <property type="project" value="InterPro"/>
</dbReference>
<dbReference type="Proteomes" id="UP000193560">
    <property type="component" value="Unassembled WGS sequence"/>
</dbReference>
<sequence>MGSSLFHMLGLFFSAAGLVLLIFVNIGITFQSSFLPNLYLVEASFSTVQLRFGPYNACVINGDKSTCTQPTPAQGIDYSTYGIDGLTGVDSDALAKLSKAYQLIVLIIPTTVFALISMFGWLMIRENRTGNRLPIIGAITSVLGVICGAATLALVIVCYKLAFEALQTKIPIVYQWGPSLYLLGVGGCGCLLVSFILYIIVIVRHKPDYDYTYFQKDEYATYGDNRHNY</sequence>
<evidence type="ECO:0008006" key="4">
    <source>
        <dbReference type="Google" id="ProtNLM"/>
    </source>
</evidence>
<reference evidence="2 3" key="1">
    <citation type="submission" date="2016-07" db="EMBL/GenBank/DDBJ databases">
        <title>Pervasive Adenine N6-methylation of Active Genes in Fungi.</title>
        <authorList>
            <consortium name="DOE Joint Genome Institute"/>
            <person name="Mondo S.J."/>
            <person name="Dannebaum R.O."/>
            <person name="Kuo R.C."/>
            <person name="Labutti K."/>
            <person name="Haridas S."/>
            <person name="Kuo A."/>
            <person name="Salamov A."/>
            <person name="Ahrendt S.R."/>
            <person name="Lipzen A."/>
            <person name="Sullivan W."/>
            <person name="Andreopoulos W.B."/>
            <person name="Clum A."/>
            <person name="Lindquist E."/>
            <person name="Daum C."/>
            <person name="Ramamoorthy G.K."/>
            <person name="Gryganskyi A."/>
            <person name="Culley D."/>
            <person name="Magnuson J.K."/>
            <person name="James T.Y."/>
            <person name="O'Malley M.A."/>
            <person name="Stajich J.E."/>
            <person name="Spatafora J.W."/>
            <person name="Visel A."/>
            <person name="Grigoriev I.V."/>
        </authorList>
    </citation>
    <scope>NUCLEOTIDE SEQUENCE [LARGE SCALE GENOMIC DNA]</scope>
    <source>
        <strain evidence="2 3">NRRL 1336</strain>
    </source>
</reference>
<dbReference type="InterPro" id="IPR009571">
    <property type="entry name" value="SUR7/Rim9-like_fungi"/>
</dbReference>
<evidence type="ECO:0000256" key="1">
    <source>
        <dbReference type="SAM" id="Phobius"/>
    </source>
</evidence>